<dbReference type="SUPFAM" id="SSF55874">
    <property type="entry name" value="ATPase domain of HSP90 chaperone/DNA topoisomerase II/histidine kinase"/>
    <property type="match status" value="1"/>
</dbReference>
<comment type="caution">
    <text evidence="6">The sequence shown here is derived from an EMBL/GenBank/DDBJ whole genome shotgun (WGS) entry which is preliminary data.</text>
</comment>
<keyword evidence="4" id="KW-0812">Transmembrane</keyword>
<accession>A0A3N4Z5Q1</accession>
<dbReference type="InterPro" id="IPR003594">
    <property type="entry name" value="HATPase_dom"/>
</dbReference>
<keyword evidence="4" id="KW-1133">Transmembrane helix</keyword>
<dbReference type="AlphaFoldDB" id="A0A3N4Z5Q1"/>
<dbReference type="Pfam" id="PF07730">
    <property type="entry name" value="HisKA_3"/>
    <property type="match status" value="1"/>
</dbReference>
<dbReference type="InterPro" id="IPR036890">
    <property type="entry name" value="HATPase_C_sf"/>
</dbReference>
<evidence type="ECO:0000259" key="5">
    <source>
        <dbReference type="PROSITE" id="PS50109"/>
    </source>
</evidence>
<dbReference type="Pfam" id="PF02518">
    <property type="entry name" value="HATPase_c"/>
    <property type="match status" value="1"/>
</dbReference>
<dbReference type="EMBL" id="RKRA01000001">
    <property type="protein sequence ID" value="RPF27126.1"/>
    <property type="molecule type" value="Genomic_DNA"/>
</dbReference>
<dbReference type="CDD" id="cd16917">
    <property type="entry name" value="HATPase_UhpB-NarQ-NarX-like"/>
    <property type="match status" value="1"/>
</dbReference>
<dbReference type="OrthoDB" id="144293at2"/>
<feature type="domain" description="Histidine kinase" evidence="5">
    <location>
        <begin position="255"/>
        <end position="442"/>
    </location>
</feature>
<protein>
    <submittedName>
        <fullName evidence="6">Histidine kinase/DNA gyrase B/HSP90-like ATPase</fullName>
    </submittedName>
</protein>
<sequence>MARPVEREPRWRRDEKEDRSEVRAAVQHFTALGLLTFLVVTVPITLWLRHEAEVEALDDAVGITERLAQFAVAPLVTESLLAGDADALAQLDQRLAPWLDDTLLRAKLWDEEGTIVYSDVDELIGQNFGPDQSARAILDPSGSDATIEVHDDAENAFETEHGELVEVYVEAFTDDGQRLMFEGYYDGALVRDEQNRVVLATAPAVVAALAVLQLALLVPAVQLARRLEGHQAVRRRLLQRAVEASDLERRRIARDLHDEVIQDLAGLSYAIEGEELRSEQERRPLLTRARIILQDNVRALRAMTAELYPPDLDELGLPGALSQLVQPLLERGMVVTVDLPEESDLDRERCAMLYRVAREALRNVLKHSGAGSVTLSLSTDPGRVVLRVGDDGAGFDPRGGAADGHLGLRLIRDTLEEAGGTLEVRSAPGEGTEVTAVLVGGAALGPA</sequence>
<keyword evidence="2 6" id="KW-0418">Kinase</keyword>
<dbReference type="GO" id="GO:0016020">
    <property type="term" value="C:membrane"/>
    <property type="evidence" value="ECO:0007669"/>
    <property type="project" value="InterPro"/>
</dbReference>
<dbReference type="GO" id="GO:0046983">
    <property type="term" value="F:protein dimerization activity"/>
    <property type="evidence" value="ECO:0007669"/>
    <property type="project" value="InterPro"/>
</dbReference>
<evidence type="ECO:0000256" key="3">
    <source>
        <dbReference type="ARBA" id="ARBA00023012"/>
    </source>
</evidence>
<dbReference type="SMART" id="SM00387">
    <property type="entry name" value="HATPase_c"/>
    <property type="match status" value="1"/>
</dbReference>
<dbReference type="PANTHER" id="PTHR24421">
    <property type="entry name" value="NITRATE/NITRITE SENSOR PROTEIN NARX-RELATED"/>
    <property type="match status" value="1"/>
</dbReference>
<evidence type="ECO:0000256" key="4">
    <source>
        <dbReference type="SAM" id="Phobius"/>
    </source>
</evidence>
<evidence type="ECO:0000256" key="2">
    <source>
        <dbReference type="ARBA" id="ARBA00022777"/>
    </source>
</evidence>
<dbReference type="RefSeq" id="WP_123916444.1">
    <property type="nucleotide sequence ID" value="NZ_RKRA01000001.1"/>
</dbReference>
<dbReference type="Gene3D" id="3.30.565.10">
    <property type="entry name" value="Histidine kinase-like ATPase, C-terminal domain"/>
    <property type="match status" value="1"/>
</dbReference>
<feature type="transmembrane region" description="Helical" evidence="4">
    <location>
        <begin position="29"/>
        <end position="48"/>
    </location>
</feature>
<dbReference type="InterPro" id="IPR050482">
    <property type="entry name" value="Sensor_HK_TwoCompSys"/>
</dbReference>
<organism evidence="6 7">
    <name type="scientific">Georgenia muralis</name>
    <dbReference type="NCBI Taxonomy" id="154117"/>
    <lineage>
        <taxon>Bacteria</taxon>
        <taxon>Bacillati</taxon>
        <taxon>Actinomycetota</taxon>
        <taxon>Actinomycetes</taxon>
        <taxon>Micrococcales</taxon>
        <taxon>Bogoriellaceae</taxon>
        <taxon>Georgenia</taxon>
    </lineage>
</organism>
<proteinExistence type="predicted"/>
<keyword evidence="3" id="KW-0902">Two-component regulatory system</keyword>
<dbReference type="InterPro" id="IPR011712">
    <property type="entry name" value="Sig_transdc_His_kin_sub3_dim/P"/>
</dbReference>
<dbReference type="InterPro" id="IPR005467">
    <property type="entry name" value="His_kinase_dom"/>
</dbReference>
<reference evidence="6 7" key="1">
    <citation type="submission" date="2018-11" db="EMBL/GenBank/DDBJ databases">
        <title>Sequencing the genomes of 1000 actinobacteria strains.</title>
        <authorList>
            <person name="Klenk H.-P."/>
        </authorList>
    </citation>
    <scope>NUCLEOTIDE SEQUENCE [LARGE SCALE GENOMIC DNA]</scope>
    <source>
        <strain evidence="6 7">DSM 14418</strain>
    </source>
</reference>
<evidence type="ECO:0000313" key="6">
    <source>
        <dbReference type="EMBL" id="RPF27126.1"/>
    </source>
</evidence>
<keyword evidence="7" id="KW-1185">Reference proteome</keyword>
<dbReference type="PROSITE" id="PS50109">
    <property type="entry name" value="HIS_KIN"/>
    <property type="match status" value="1"/>
</dbReference>
<keyword evidence="4" id="KW-0472">Membrane</keyword>
<gene>
    <name evidence="6" type="ORF">EDD32_1591</name>
</gene>
<evidence type="ECO:0000256" key="1">
    <source>
        <dbReference type="ARBA" id="ARBA00022679"/>
    </source>
</evidence>
<evidence type="ECO:0000313" key="7">
    <source>
        <dbReference type="Proteomes" id="UP000280726"/>
    </source>
</evidence>
<dbReference type="GO" id="GO:0000155">
    <property type="term" value="F:phosphorelay sensor kinase activity"/>
    <property type="evidence" value="ECO:0007669"/>
    <property type="project" value="InterPro"/>
</dbReference>
<name>A0A3N4Z5Q1_9MICO</name>
<keyword evidence="1" id="KW-0808">Transferase</keyword>
<dbReference type="Proteomes" id="UP000280726">
    <property type="component" value="Unassembled WGS sequence"/>
</dbReference>